<dbReference type="PANTHER" id="PTHR45339">
    <property type="entry name" value="HYBRID SIGNAL TRANSDUCTION HISTIDINE KINASE J"/>
    <property type="match status" value="1"/>
</dbReference>
<dbReference type="InterPro" id="IPR005467">
    <property type="entry name" value="His_kinase_dom"/>
</dbReference>
<dbReference type="PRINTS" id="PR00344">
    <property type="entry name" value="BCTRLSENSOR"/>
</dbReference>
<feature type="transmembrane region" description="Helical" evidence="5">
    <location>
        <begin position="470"/>
        <end position="490"/>
    </location>
</feature>
<dbReference type="Pfam" id="PF00072">
    <property type="entry name" value="Response_reg"/>
    <property type="match status" value="1"/>
</dbReference>
<feature type="transmembrane region" description="Helical" evidence="5">
    <location>
        <begin position="429"/>
        <end position="450"/>
    </location>
</feature>
<dbReference type="AlphaFoldDB" id="A0A8H3YJD2"/>
<feature type="transmembrane region" description="Helical" evidence="5">
    <location>
        <begin position="78"/>
        <end position="102"/>
    </location>
</feature>
<dbReference type="SUPFAM" id="SSF52172">
    <property type="entry name" value="CheY-like"/>
    <property type="match status" value="1"/>
</dbReference>
<feature type="domain" description="Histidine kinase" evidence="6">
    <location>
        <begin position="534"/>
        <end position="777"/>
    </location>
</feature>
<dbReference type="OrthoDB" id="60033at2759"/>
<sequence>MHIPARSGPLWDDFLFDSDTTNLTAIASSGPPLYPLQARWHWPLVLTSYFISALGGYTSTQLMSQVRASKGVRARMTWIGLASVVFGGCGIWSMHFVSMLALDLGIPVAYNIPVTILSAIVAITATFTTFGYELINHYARKFRRIAELNRMLHPVHPSDSRQPLIPPPLDPSTELPHELPRRNSYDTLSPKTRASADLPPASLQDKIGTPARRRWTGVNQSDENVIKYRMDGHRDDPVDISVTTSSMLGVELPNQDPGRGVSVVHFEQPSAEMGFPSQGTSSLFPAGFQREGLITPPASDSVNPDPFAFERSSNGSFSSDHLAMLYGPGLGQSWKGDDELLAEESRRASLIVLAKVVATRFTYKVVVKGVLMGLAVVSMHYTGMLAMRMEGTIIWNWWLVALSVVDACLVCMIAIIFMPLSQSSFTSQILFSLVSGFGVSSMHYCGMFAANFYTVLAPEDRHAATVQSHTLPWSIAVIAFASCLISYVLLAHTVTSSRDELVEAIRTKRALWRTMAEKEAAVRSDKLKMDFISVASHEIRTPLHVIAGYVDLLAQTDLTQEQQEYIAALRSGCASIRHITSDVLDFAKLQNPSAESRARSAEIDLRKIAMEIVQGCSSSTYMASVRNAPLQNGSSSAPADRPDIILEFDRDVPLTVFLDEVYVTRILMNLLNNALKFCSDGYILVRISMHDISGEGQPSLCISVRDTGIGIAKSFQTQIFSPFQQADTSLTRKHTGTGLGLAICYQLATSMHGNMGIWSQQGVGAGTELSVYLPINILTYDSDESNGRRLQPVHLDQPLSAARSVRSLQDPPTVGFLTRSAKKQSLLLEAFSAYGFRVEDLLAVSVSRAMPMDCAWIDLEVIARYPDKITQLLSIPSLSVYILCENPGMTSRDSAMLAATRNARAQVILMPRPINIPDATTWLSDSATASIHGGRVLNVAASNGYTQMISPPLTVVPTLGTTPEDEQAVDGLLKTGTHLRVLLVDDNLINQRLGVRILSKMKYSVDTAENGQVALDKIAAGRDQYGLVLMDCQMPVLDGFEATRRIRQAERAGSLSGHLPVIALTANVSPDSRERCIEAGADHFLAKPLISAELHECIQRFM</sequence>
<dbReference type="SUPFAM" id="SSF47384">
    <property type="entry name" value="Homodimeric domain of signal transducing histidine kinase"/>
    <property type="match status" value="1"/>
</dbReference>
<keyword evidence="1 3" id="KW-0597">Phosphoprotein</keyword>
<feature type="compositionally biased region" description="Basic and acidic residues" evidence="4">
    <location>
        <begin position="175"/>
        <end position="184"/>
    </location>
</feature>
<dbReference type="Gene3D" id="1.10.287.130">
    <property type="match status" value="1"/>
</dbReference>
<evidence type="ECO:0000313" key="8">
    <source>
        <dbReference type="EMBL" id="GHJ90057.1"/>
    </source>
</evidence>
<dbReference type="CDD" id="cd16922">
    <property type="entry name" value="HATPase_EvgS-ArcB-TorS-like"/>
    <property type="match status" value="1"/>
</dbReference>
<evidence type="ECO:0008006" key="10">
    <source>
        <dbReference type="Google" id="ProtNLM"/>
    </source>
</evidence>
<dbReference type="Pfam" id="PF00512">
    <property type="entry name" value="HisKA"/>
    <property type="match status" value="1"/>
</dbReference>
<dbReference type="SMART" id="SM00388">
    <property type="entry name" value="HisKA"/>
    <property type="match status" value="1"/>
</dbReference>
<keyword evidence="2" id="KW-0902">Two-component regulatory system</keyword>
<dbReference type="PROSITE" id="PS50109">
    <property type="entry name" value="HIS_KIN"/>
    <property type="match status" value="1"/>
</dbReference>
<dbReference type="CDD" id="cd17546">
    <property type="entry name" value="REC_hyHK_CKI1_RcsC-like"/>
    <property type="match status" value="1"/>
</dbReference>
<proteinExistence type="predicted"/>
<evidence type="ECO:0000256" key="4">
    <source>
        <dbReference type="SAM" id="MobiDB-lite"/>
    </source>
</evidence>
<organism evidence="8 9">
    <name type="scientific">Naganishia liquefaciens</name>
    <dbReference type="NCBI Taxonomy" id="104408"/>
    <lineage>
        <taxon>Eukaryota</taxon>
        <taxon>Fungi</taxon>
        <taxon>Dikarya</taxon>
        <taxon>Basidiomycota</taxon>
        <taxon>Agaricomycotina</taxon>
        <taxon>Tremellomycetes</taxon>
        <taxon>Filobasidiales</taxon>
        <taxon>Filobasidiaceae</taxon>
        <taxon>Naganishia</taxon>
    </lineage>
</organism>
<protein>
    <recommendedName>
        <fullName evidence="10">Histidine kinase</fullName>
    </recommendedName>
</protein>
<reference evidence="8" key="1">
    <citation type="submission" date="2020-07" db="EMBL/GenBank/DDBJ databases">
        <title>Draft Genome Sequence of a Deep-Sea Yeast, Naganishia (Cryptococcus) liquefaciens strain N6.</title>
        <authorList>
            <person name="Han Y.W."/>
            <person name="Kajitani R."/>
            <person name="Morimoto H."/>
            <person name="Parhat M."/>
            <person name="Tsubouchi H."/>
            <person name="Bakenova O."/>
            <person name="Ogata M."/>
            <person name="Argunhan B."/>
            <person name="Aoki R."/>
            <person name="Kajiwara S."/>
            <person name="Itoh T."/>
            <person name="Iwasaki H."/>
        </authorList>
    </citation>
    <scope>NUCLEOTIDE SEQUENCE</scope>
    <source>
        <strain evidence="8">N6</strain>
    </source>
</reference>
<evidence type="ECO:0000256" key="3">
    <source>
        <dbReference type="PROSITE-ProRule" id="PRU00169"/>
    </source>
</evidence>
<accession>A0A8H3YJD2</accession>
<dbReference type="InterPro" id="IPR005330">
    <property type="entry name" value="MHYT_dom"/>
</dbReference>
<dbReference type="EMBL" id="BLZA01000053">
    <property type="protein sequence ID" value="GHJ90057.1"/>
    <property type="molecule type" value="Genomic_DNA"/>
</dbReference>
<evidence type="ECO:0000256" key="1">
    <source>
        <dbReference type="ARBA" id="ARBA00022553"/>
    </source>
</evidence>
<comment type="caution">
    <text evidence="8">The sequence shown here is derived from an EMBL/GenBank/DDBJ whole genome shotgun (WGS) entry which is preliminary data.</text>
</comment>
<dbReference type="SMART" id="SM00448">
    <property type="entry name" value="REC"/>
    <property type="match status" value="1"/>
</dbReference>
<dbReference type="GO" id="GO:0000155">
    <property type="term" value="F:phosphorelay sensor kinase activity"/>
    <property type="evidence" value="ECO:0007669"/>
    <property type="project" value="InterPro"/>
</dbReference>
<dbReference type="SMART" id="SM00387">
    <property type="entry name" value="HATPase_c"/>
    <property type="match status" value="1"/>
</dbReference>
<keyword evidence="9" id="KW-1185">Reference proteome</keyword>
<dbReference type="Proteomes" id="UP000620104">
    <property type="component" value="Unassembled WGS sequence"/>
</dbReference>
<dbReference type="InterPro" id="IPR003661">
    <property type="entry name" value="HisK_dim/P_dom"/>
</dbReference>
<dbReference type="CDD" id="cd00082">
    <property type="entry name" value="HisKA"/>
    <property type="match status" value="1"/>
</dbReference>
<evidence type="ECO:0000313" key="9">
    <source>
        <dbReference type="Proteomes" id="UP000620104"/>
    </source>
</evidence>
<feature type="transmembrane region" description="Helical" evidence="5">
    <location>
        <begin position="395"/>
        <end position="417"/>
    </location>
</feature>
<dbReference type="InterPro" id="IPR004358">
    <property type="entry name" value="Sig_transdc_His_kin-like_C"/>
</dbReference>
<feature type="domain" description="Response regulatory" evidence="7">
    <location>
        <begin position="980"/>
        <end position="1102"/>
    </location>
</feature>
<gene>
    <name evidence="8" type="ORF">NliqN6_6459</name>
</gene>
<dbReference type="InterPro" id="IPR011006">
    <property type="entry name" value="CheY-like_superfamily"/>
</dbReference>
<dbReference type="Gene3D" id="3.40.50.2300">
    <property type="match status" value="1"/>
</dbReference>
<name>A0A8H3YJD2_9TREE</name>
<keyword evidence="5" id="KW-0812">Transmembrane</keyword>
<dbReference type="Pfam" id="PF03707">
    <property type="entry name" value="MHYT"/>
    <property type="match status" value="2"/>
</dbReference>
<feature type="transmembrane region" description="Helical" evidence="5">
    <location>
        <begin position="40"/>
        <end position="57"/>
    </location>
</feature>
<keyword evidence="5" id="KW-0472">Membrane</keyword>
<feature type="transmembrane region" description="Helical" evidence="5">
    <location>
        <begin position="108"/>
        <end position="135"/>
    </location>
</feature>
<evidence type="ECO:0000256" key="5">
    <source>
        <dbReference type="SAM" id="Phobius"/>
    </source>
</evidence>
<dbReference type="InterPro" id="IPR001789">
    <property type="entry name" value="Sig_transdc_resp-reg_receiver"/>
</dbReference>
<feature type="region of interest" description="Disordered" evidence="4">
    <location>
        <begin position="156"/>
        <end position="205"/>
    </location>
</feature>
<dbReference type="PROSITE" id="PS50110">
    <property type="entry name" value="RESPONSE_REGULATORY"/>
    <property type="match status" value="1"/>
</dbReference>
<dbReference type="InterPro" id="IPR036890">
    <property type="entry name" value="HATPase_C_sf"/>
</dbReference>
<evidence type="ECO:0000259" key="7">
    <source>
        <dbReference type="PROSITE" id="PS50110"/>
    </source>
</evidence>
<dbReference type="Gene3D" id="3.30.565.10">
    <property type="entry name" value="Histidine kinase-like ATPase, C-terminal domain"/>
    <property type="match status" value="1"/>
</dbReference>
<dbReference type="InterPro" id="IPR003594">
    <property type="entry name" value="HATPase_dom"/>
</dbReference>
<dbReference type="Pfam" id="PF02518">
    <property type="entry name" value="HATPase_c"/>
    <property type="match status" value="1"/>
</dbReference>
<evidence type="ECO:0000256" key="2">
    <source>
        <dbReference type="ARBA" id="ARBA00023012"/>
    </source>
</evidence>
<keyword evidence="5" id="KW-1133">Transmembrane helix</keyword>
<dbReference type="PANTHER" id="PTHR45339:SF1">
    <property type="entry name" value="HYBRID SIGNAL TRANSDUCTION HISTIDINE KINASE J"/>
    <property type="match status" value="1"/>
</dbReference>
<dbReference type="InterPro" id="IPR036097">
    <property type="entry name" value="HisK_dim/P_sf"/>
</dbReference>
<feature type="modified residue" description="4-aspartylphosphate" evidence="3">
    <location>
        <position position="1031"/>
    </location>
</feature>
<evidence type="ECO:0000259" key="6">
    <source>
        <dbReference type="PROSITE" id="PS50109"/>
    </source>
</evidence>
<dbReference type="SUPFAM" id="SSF55874">
    <property type="entry name" value="ATPase domain of HSP90 chaperone/DNA topoisomerase II/histidine kinase"/>
    <property type="match status" value="1"/>
</dbReference>